<gene>
    <name evidence="4" type="ORF">LDX50_08280</name>
    <name evidence="5" type="ORF">LDX50_14250</name>
    <name evidence="6" type="ORF">LDX50_19970</name>
</gene>
<evidence type="ECO:0000256" key="2">
    <source>
        <dbReference type="ARBA" id="ARBA00022801"/>
    </source>
</evidence>
<dbReference type="Proteomes" id="UP001139409">
    <property type="component" value="Unassembled WGS sequence"/>
</dbReference>
<keyword evidence="7" id="KW-1185">Reference proteome</keyword>
<dbReference type="Gene3D" id="3.60.21.10">
    <property type="match status" value="1"/>
</dbReference>
<name>A0A9X1HUB7_9BACT</name>
<evidence type="ECO:0000256" key="1">
    <source>
        <dbReference type="ARBA" id="ARBA00022729"/>
    </source>
</evidence>
<dbReference type="SUPFAM" id="SSF56300">
    <property type="entry name" value="Metallo-dependent phosphatases"/>
    <property type="match status" value="1"/>
</dbReference>
<feature type="chain" id="PRO_5041196843" description="Calcineurin-like phosphoesterase domain-containing protein" evidence="3">
    <location>
        <begin position="24"/>
        <end position="390"/>
    </location>
</feature>
<dbReference type="PANTHER" id="PTHR10161:SF14">
    <property type="entry name" value="TARTRATE-RESISTANT ACID PHOSPHATASE TYPE 5"/>
    <property type="match status" value="1"/>
</dbReference>
<accession>A0A9X1HUB7</accession>
<dbReference type="GO" id="GO:0016787">
    <property type="term" value="F:hydrolase activity"/>
    <property type="evidence" value="ECO:0007669"/>
    <property type="project" value="UniProtKB-KW"/>
</dbReference>
<evidence type="ECO:0000313" key="6">
    <source>
        <dbReference type="EMBL" id="MCA6077168.1"/>
    </source>
</evidence>
<evidence type="ECO:0000313" key="5">
    <source>
        <dbReference type="EMBL" id="MCA6076040.1"/>
    </source>
</evidence>
<dbReference type="InterPro" id="IPR029052">
    <property type="entry name" value="Metallo-depent_PP-like"/>
</dbReference>
<evidence type="ECO:0000256" key="3">
    <source>
        <dbReference type="SAM" id="SignalP"/>
    </source>
</evidence>
<evidence type="ECO:0000313" key="4">
    <source>
        <dbReference type="EMBL" id="MCA6074863.1"/>
    </source>
</evidence>
<dbReference type="AlphaFoldDB" id="A0A9X1HUB7"/>
<dbReference type="InterPro" id="IPR051558">
    <property type="entry name" value="Metallophosphoesterase_PAP"/>
</dbReference>
<protein>
    <recommendedName>
        <fullName evidence="8">Calcineurin-like phosphoesterase domain-containing protein</fullName>
    </recommendedName>
</protein>
<comment type="caution">
    <text evidence="6">The sequence shown here is derived from an EMBL/GenBank/DDBJ whole genome shotgun (WGS) entry which is preliminary data.</text>
</comment>
<keyword evidence="1 3" id="KW-0732">Signal</keyword>
<dbReference type="EMBL" id="JAIXNE010000003">
    <property type="protein sequence ID" value="MCA6076040.1"/>
    <property type="molecule type" value="Genomic_DNA"/>
</dbReference>
<keyword evidence="2" id="KW-0378">Hydrolase</keyword>
<dbReference type="PROSITE" id="PS51257">
    <property type="entry name" value="PROKAR_LIPOPROTEIN"/>
    <property type="match status" value="1"/>
</dbReference>
<evidence type="ECO:0008006" key="8">
    <source>
        <dbReference type="Google" id="ProtNLM"/>
    </source>
</evidence>
<evidence type="ECO:0000313" key="7">
    <source>
        <dbReference type="Proteomes" id="UP001139409"/>
    </source>
</evidence>
<proteinExistence type="predicted"/>
<dbReference type="PANTHER" id="PTHR10161">
    <property type="entry name" value="TARTRATE-RESISTANT ACID PHOSPHATASE TYPE 5"/>
    <property type="match status" value="1"/>
</dbReference>
<feature type="signal peptide" evidence="3">
    <location>
        <begin position="1"/>
        <end position="23"/>
    </location>
</feature>
<reference evidence="6" key="1">
    <citation type="submission" date="2021-09" db="EMBL/GenBank/DDBJ databases">
        <title>Fulvivirga sp. isolated from coastal sediment.</title>
        <authorList>
            <person name="Yu H."/>
        </authorList>
    </citation>
    <scope>NUCLEOTIDE SEQUENCE</scope>
    <source>
        <strain evidence="6">1062</strain>
    </source>
</reference>
<dbReference type="EMBL" id="JAIXNE010000002">
    <property type="protein sequence ID" value="MCA6074863.1"/>
    <property type="molecule type" value="Genomic_DNA"/>
</dbReference>
<dbReference type="RefSeq" id="WP_225697973.1">
    <property type="nucleotide sequence ID" value="NZ_JAIXNE010000002.1"/>
</dbReference>
<sequence>MFNRSLLLSGIILSLFSLLSLSACNTVKPYYAKQEKEWQTRPLPESEPDHVVYLIGDAGDLQAEDPIGTILTTQLATHPDGASSLIFLGDNIYHYGLPLPDAPDRKEKEEIIENQMKLADGYSGNTFFIPGNHDWNKSKEGGLSAIRREENYVEAHFGGQNVFRPDNGCPGPVELQLTDSLVLVIIDSEWWLHKYETGLGIKDGCSVDSREQFVEQLYAALESNSEREVLLVAHHPVVTNGVHGGHFGFLDHLFPLRNVRNYLYVPLPVIGSIYPVARMSGVSRQDTPNKVFKSYKAIIDTAFTKHPRLIYASGHEHNLQMIEKDNIRQIISGAGSKLNYAASGHKANFVHQNRGYSRMLYYASSEIWVEFVAVDPENGEGRVVYRKQIF</sequence>
<organism evidence="6 7">
    <name type="scientific">Fulvivirga sedimenti</name>
    <dbReference type="NCBI Taxonomy" id="2879465"/>
    <lineage>
        <taxon>Bacteria</taxon>
        <taxon>Pseudomonadati</taxon>
        <taxon>Bacteroidota</taxon>
        <taxon>Cytophagia</taxon>
        <taxon>Cytophagales</taxon>
        <taxon>Fulvivirgaceae</taxon>
        <taxon>Fulvivirga</taxon>
    </lineage>
</organism>
<dbReference type="EMBL" id="JAIXNE010000004">
    <property type="protein sequence ID" value="MCA6077168.1"/>
    <property type="molecule type" value="Genomic_DNA"/>
</dbReference>